<dbReference type="GO" id="GO:0030430">
    <property type="term" value="C:host cell cytoplasm"/>
    <property type="evidence" value="ECO:0007669"/>
    <property type="project" value="UniProtKB-SubCell"/>
</dbReference>
<organism evidence="9 10">
    <name type="scientific">Simian adenovirus DM-2014</name>
    <dbReference type="NCBI Taxonomy" id="1560346"/>
    <lineage>
        <taxon>Viruses</taxon>
        <taxon>Varidnaviria</taxon>
        <taxon>Bamfordvirae</taxon>
        <taxon>Preplasmiviricota</taxon>
        <taxon>Polisuviricotina</taxon>
        <taxon>Pharingeaviricetes</taxon>
        <taxon>Rowavirales</taxon>
        <taxon>Adenoviridae</taxon>
        <taxon>Mastadenovirus</taxon>
        <taxon>Mastadenovirus rhesi</taxon>
        <taxon>Simian mastadenovirus H</taxon>
        <taxon>simian adenovirus 54</taxon>
    </lineage>
</organism>
<keyword evidence="6" id="KW-1035">Host cytoplasm</keyword>
<evidence type="ECO:0000313" key="10">
    <source>
        <dbReference type="Proteomes" id="UP000128946"/>
    </source>
</evidence>
<dbReference type="Proteomes" id="UP000128946">
    <property type="component" value="Segment"/>
</dbReference>
<protein>
    <submittedName>
        <fullName evidence="9">Control protein E4 34 kDa</fullName>
    </submittedName>
</protein>
<dbReference type="EMBL" id="KM190146">
    <property type="protein sequence ID" value="AIT70996.1"/>
    <property type="molecule type" value="Genomic_DNA"/>
</dbReference>
<evidence type="ECO:0000256" key="5">
    <source>
        <dbReference type="ARBA" id="ARBA00022562"/>
    </source>
</evidence>
<dbReference type="InterPro" id="IPR007615">
    <property type="entry name" value="Adenovirus_E4_30/34"/>
</dbReference>
<keyword evidence="5" id="KW-1048">Host nucleus</keyword>
<dbReference type="GO" id="GO:0042025">
    <property type="term" value="C:host cell nucleus"/>
    <property type="evidence" value="ECO:0007669"/>
    <property type="project" value="UniProtKB-SubCell"/>
</dbReference>
<accession>A0A097IWE0</accession>
<dbReference type="Pfam" id="PF04528">
    <property type="entry name" value="Adeno_E4_34"/>
    <property type="match status" value="1"/>
</dbReference>
<evidence type="ECO:0000256" key="1">
    <source>
        <dbReference type="ARBA" id="ARBA00004147"/>
    </source>
</evidence>
<evidence type="ECO:0000313" key="9">
    <source>
        <dbReference type="EMBL" id="AIT70996.1"/>
    </source>
</evidence>
<comment type="function">
    <text evidence="7">Plays a major role to prevent cellular inhibition of viral genome replication by nuclear bodies. Assembles an SCF-like E3 ubiquitin ligase complex based on the cellular proteins ELOB, ELOC, CUL5 and RBX1, in cooperation with viral E1B-55K. This viral RING-type ligase ubiquitinates cellular substrates prior to proteasomal degradation: p53/TP53, LIG4, MRE11-RAD50-NBS1 (MRN) complex, ITGA3, DAXX and BLM.</text>
</comment>
<evidence type="ECO:0000256" key="7">
    <source>
        <dbReference type="ARBA" id="ARBA00044723"/>
    </source>
</evidence>
<evidence type="ECO:0000256" key="8">
    <source>
        <dbReference type="ARBA" id="ARBA00044760"/>
    </source>
</evidence>
<comment type="subcellular location">
    <subcellularLocation>
        <location evidence="2">Host cytoplasm</location>
    </subcellularLocation>
    <subcellularLocation>
        <location evidence="1">Host nucleus</location>
    </subcellularLocation>
</comment>
<sequence length="288" mass="33524">MAPRVRRFFCRLSPYHHHMLPPSEGQVTAASPLAYSCPLPECSSLTMHNVAVVRSLPCCAAFAVLLEWPVPWDMILNDYEMNILKNYMKVCDCCASIDLRRSEVLHGYELWTLHCHCDKPGSLQCKAGGVVLAKWFYMLVYGALINQRCLWYRRVVNFKLPKEIYYVSSAYVRGRHLIWLKVKHDIHAAAALEKNSFGWGRFTYGHINNMIILCCTYCWDLSEIKLKCCARRTRRILLKTVKVILEEFKAPLCSSRTEVRRQRWLNRLMVYGRPIPYKVYDARPPVAN</sequence>
<evidence type="ECO:0000256" key="2">
    <source>
        <dbReference type="ARBA" id="ARBA00004192"/>
    </source>
</evidence>
<dbReference type="GeneID" id="22220273"/>
<evidence type="ECO:0000256" key="6">
    <source>
        <dbReference type="ARBA" id="ARBA00023200"/>
    </source>
</evidence>
<evidence type="ECO:0000256" key="4">
    <source>
        <dbReference type="ARBA" id="ARBA00022518"/>
    </source>
</evidence>
<comment type="subunit">
    <text evidence="8">Interacts with E1B-55k.</text>
</comment>
<dbReference type="RefSeq" id="YP_009109597.1">
    <property type="nucleotide sequence ID" value="NC_025678.1"/>
</dbReference>
<keyword evidence="4" id="KW-0244">Early protein</keyword>
<proteinExistence type="inferred from homology"/>
<name>A0A097IWE0_9ADEN</name>
<dbReference type="OrthoDB" id="5555at10239"/>
<evidence type="ECO:0000256" key="3">
    <source>
        <dbReference type="ARBA" id="ARBA00006872"/>
    </source>
</evidence>
<reference evidence="9 10" key="1">
    <citation type="submission" date="2014-07" db="EMBL/GenBank/DDBJ databases">
        <title>Full genome sequence analysis of a novel adenovirus of rhesus macaque origin indicates a new simian adenovirus serotype and species.</title>
        <authorList>
            <person name="Malouli D."/>
            <person name="Howell G.L."/>
            <person name="Legasse A.W."/>
            <person name="Kahl C."/>
            <person name="Axthelm M.K."/>
            <person name="Hansen S.G."/>
            <person name="Frueh K."/>
        </authorList>
    </citation>
    <scope>NUCLEOTIDE SEQUENCE [LARGE SCALE GENOMIC DNA]</scope>
    <source>
        <strain evidence="9">23336</strain>
    </source>
</reference>
<keyword evidence="10" id="KW-1185">Reference proteome</keyword>
<comment type="similarity">
    <text evidence="3">Belongs to the adenoviridae E4 30 to 34 kDa protein family.</text>
</comment>
<dbReference type="KEGG" id="vg:22220273"/>